<keyword evidence="1" id="KW-0378">Hydrolase</keyword>
<dbReference type="PANTHER" id="PTHR34571:SF1">
    <property type="entry name" value="(S)-UREIDOGLYCINE AMINOHYDROLASE"/>
    <property type="match status" value="1"/>
</dbReference>
<dbReference type="CDD" id="cd02211">
    <property type="entry name" value="cupin_UGlyAH_N"/>
    <property type="match status" value="1"/>
</dbReference>
<dbReference type="NCBIfam" id="TIGR03214">
    <property type="entry name" value="ura-cupin"/>
    <property type="match status" value="1"/>
</dbReference>
<dbReference type="InterPro" id="IPR044704">
    <property type="entry name" value="UGlyAH_cupin_N"/>
</dbReference>
<dbReference type="PANTHER" id="PTHR34571">
    <property type="entry name" value="(S)-UREIDOGLYCINE AMINOHYDROLASE"/>
    <property type="match status" value="1"/>
</dbReference>
<dbReference type="EC" id="3.5.3.26" evidence="1"/>
<name>A0ABS2R0D8_9BACI</name>
<dbReference type="InterPro" id="IPR044697">
    <property type="entry name" value="UGlyAH_cupin_C"/>
</dbReference>
<dbReference type="SUPFAM" id="SSF51182">
    <property type="entry name" value="RmlC-like cupins"/>
    <property type="match status" value="1"/>
</dbReference>
<dbReference type="InterPro" id="IPR014710">
    <property type="entry name" value="RmlC-like_jellyroll"/>
</dbReference>
<protein>
    <submittedName>
        <fullName evidence="1">(S)-ureidoglycine aminohydrolase</fullName>
        <ecNumber evidence="1">3.5.3.26</ecNumber>
    </submittedName>
</protein>
<dbReference type="Gene3D" id="2.60.120.10">
    <property type="entry name" value="Jelly Rolls"/>
    <property type="match status" value="2"/>
</dbReference>
<dbReference type="InterPro" id="IPR017627">
    <property type="entry name" value="UGHY"/>
</dbReference>
<dbReference type="CDD" id="cd02212">
    <property type="entry name" value="cupin_UGlyAH_C"/>
    <property type="match status" value="1"/>
</dbReference>
<comment type="caution">
    <text evidence="1">The sequence shown here is derived from an EMBL/GenBank/DDBJ whole genome shotgun (WGS) entry which is preliminary data.</text>
</comment>
<dbReference type="GO" id="GO:0071522">
    <property type="term" value="F:ureidoglycine aminohydrolase activity"/>
    <property type="evidence" value="ECO:0007669"/>
    <property type="project" value="UniProtKB-EC"/>
</dbReference>
<sequence length="263" mass="29718">MSYPKDLLTSSTVKELLSSRSIIEPGKYALITPEGLVNNIIPGFENCIISILASPKLGASFVDYIVTMQDGGKNMEGFGGQANIETFVYVIDGNIKAAAGEQEFILEESGYLYCPPGVKMYLENLRNGQSKLFLYKKKYRPLEGRKPWVYSNHADHIDYEIYDGLHNVHIKDLLPADLDFDMNFHILSFDPAASHPFIETHVQEHGAYLLSGQGMYNLDNQWVPVQKDDYIFMGPYVQQAAYAVGEENLTYVYSKDCNRDEDL</sequence>
<dbReference type="Proteomes" id="UP000823485">
    <property type="component" value="Unassembled WGS sequence"/>
</dbReference>
<keyword evidence="2" id="KW-1185">Reference proteome</keyword>
<accession>A0ABS2R0D8</accession>
<gene>
    <name evidence="1" type="ORF">JOC94_000073</name>
</gene>
<evidence type="ECO:0000313" key="1">
    <source>
        <dbReference type="EMBL" id="MBM7713107.1"/>
    </source>
</evidence>
<reference evidence="1 2" key="1">
    <citation type="submission" date="2021-01" db="EMBL/GenBank/DDBJ databases">
        <title>Genomic Encyclopedia of Type Strains, Phase IV (KMG-IV): sequencing the most valuable type-strain genomes for metagenomic binning, comparative biology and taxonomic classification.</title>
        <authorList>
            <person name="Goeker M."/>
        </authorList>
    </citation>
    <scope>NUCLEOTIDE SEQUENCE [LARGE SCALE GENOMIC DNA]</scope>
    <source>
        <strain evidence="1 2">DSM 105453</strain>
    </source>
</reference>
<evidence type="ECO:0000313" key="2">
    <source>
        <dbReference type="Proteomes" id="UP000823485"/>
    </source>
</evidence>
<dbReference type="RefSeq" id="WP_077109839.1">
    <property type="nucleotide sequence ID" value="NZ_JAFBFH010000001.1"/>
</dbReference>
<organism evidence="1 2">
    <name type="scientific">Siminovitchia thermophila</name>
    <dbReference type="NCBI Taxonomy" id="1245522"/>
    <lineage>
        <taxon>Bacteria</taxon>
        <taxon>Bacillati</taxon>
        <taxon>Bacillota</taxon>
        <taxon>Bacilli</taxon>
        <taxon>Bacillales</taxon>
        <taxon>Bacillaceae</taxon>
        <taxon>Siminovitchia</taxon>
    </lineage>
</organism>
<dbReference type="EMBL" id="JAFBFH010000001">
    <property type="protein sequence ID" value="MBM7713107.1"/>
    <property type="molecule type" value="Genomic_DNA"/>
</dbReference>
<proteinExistence type="predicted"/>
<dbReference type="InterPro" id="IPR011051">
    <property type="entry name" value="RmlC_Cupin_sf"/>
</dbReference>